<name>A0A4V1IRC1_9FUNG</name>
<proteinExistence type="predicted"/>
<organism evidence="1 2">
    <name type="scientific">Blyttiomyces helicus</name>
    <dbReference type="NCBI Taxonomy" id="388810"/>
    <lineage>
        <taxon>Eukaryota</taxon>
        <taxon>Fungi</taxon>
        <taxon>Fungi incertae sedis</taxon>
        <taxon>Chytridiomycota</taxon>
        <taxon>Chytridiomycota incertae sedis</taxon>
        <taxon>Chytridiomycetes</taxon>
        <taxon>Chytridiomycetes incertae sedis</taxon>
        <taxon>Blyttiomyces</taxon>
    </lineage>
</organism>
<dbReference type="Proteomes" id="UP000269721">
    <property type="component" value="Unassembled WGS sequence"/>
</dbReference>
<evidence type="ECO:0000313" key="2">
    <source>
        <dbReference type="Proteomes" id="UP000269721"/>
    </source>
</evidence>
<protein>
    <submittedName>
        <fullName evidence="1">Uncharacterized protein</fullName>
    </submittedName>
</protein>
<accession>A0A4V1IRC1</accession>
<sequence length="169" mass="17817">MNLLREDSLSLTATSHLKGARDDTVWIPPNHPHLPTLATLIGRFDEGLLLWFELPDAPLIPTLEPMFKGVHRVLVSMFEATEAGASADASQQGIPSLYRVETQTDVVRLFLEACNPAVLSGAISGAGLGTAPVAASSAIGNARDFLADMAAHTISAVPVVEGAASYPYP</sequence>
<dbReference type="OrthoDB" id="449052at2759"/>
<dbReference type="AlphaFoldDB" id="A0A4V1IRC1"/>
<evidence type="ECO:0000313" key="1">
    <source>
        <dbReference type="EMBL" id="RKO89537.1"/>
    </source>
</evidence>
<dbReference type="EMBL" id="KZ996033">
    <property type="protein sequence ID" value="RKO89537.1"/>
    <property type="molecule type" value="Genomic_DNA"/>
</dbReference>
<reference evidence="2" key="1">
    <citation type="journal article" date="2018" name="Nat. Microbiol.">
        <title>Leveraging single-cell genomics to expand the fungal tree of life.</title>
        <authorList>
            <person name="Ahrendt S.R."/>
            <person name="Quandt C.A."/>
            <person name="Ciobanu D."/>
            <person name="Clum A."/>
            <person name="Salamov A."/>
            <person name="Andreopoulos B."/>
            <person name="Cheng J.F."/>
            <person name="Woyke T."/>
            <person name="Pelin A."/>
            <person name="Henrissat B."/>
            <person name="Reynolds N.K."/>
            <person name="Benny G.L."/>
            <person name="Smith M.E."/>
            <person name="James T.Y."/>
            <person name="Grigoriev I.V."/>
        </authorList>
    </citation>
    <scope>NUCLEOTIDE SEQUENCE [LARGE SCALE GENOMIC DNA]</scope>
</reference>
<keyword evidence="2" id="KW-1185">Reference proteome</keyword>
<gene>
    <name evidence="1" type="ORF">BDK51DRAFT_34072</name>
</gene>